<feature type="domain" description="DUF7041" evidence="1">
    <location>
        <begin position="57"/>
        <end position="132"/>
    </location>
</feature>
<comment type="caution">
    <text evidence="2">The sequence shown here is derived from an EMBL/GenBank/DDBJ whole genome shotgun (WGS) entry which is preliminary data.</text>
</comment>
<dbReference type="PANTHER" id="PTHR33327">
    <property type="entry name" value="ENDONUCLEASE"/>
    <property type="match status" value="1"/>
</dbReference>
<dbReference type="OrthoDB" id="10257314at2759"/>
<proteinExistence type="predicted"/>
<evidence type="ECO:0000259" key="1">
    <source>
        <dbReference type="Pfam" id="PF23055"/>
    </source>
</evidence>
<dbReference type="Pfam" id="PF23055">
    <property type="entry name" value="DUF7041"/>
    <property type="match status" value="1"/>
</dbReference>
<protein>
    <recommendedName>
        <fullName evidence="1">DUF7041 domain-containing protein</fullName>
    </recommendedName>
</protein>
<dbReference type="InterPro" id="IPR055469">
    <property type="entry name" value="DUF7041"/>
</dbReference>
<dbReference type="PANTHER" id="PTHR33327:SF3">
    <property type="entry name" value="RNA-DIRECTED DNA POLYMERASE"/>
    <property type="match status" value="1"/>
</dbReference>
<reference evidence="2" key="1">
    <citation type="submission" date="2021-01" db="EMBL/GenBank/DDBJ databases">
        <authorList>
            <person name="Li R."/>
            <person name="Bekaert M."/>
        </authorList>
    </citation>
    <scope>NUCLEOTIDE SEQUENCE</scope>
    <source>
        <strain evidence="2">Farmed</strain>
    </source>
</reference>
<dbReference type="EMBL" id="CAHIKZ030001520">
    <property type="protein sequence ID" value="CAE1266887.1"/>
    <property type="molecule type" value="Genomic_DNA"/>
</dbReference>
<evidence type="ECO:0000313" key="3">
    <source>
        <dbReference type="Proteomes" id="UP000597762"/>
    </source>
</evidence>
<accession>A0A812CJP6</accession>
<keyword evidence="3" id="KW-1185">Reference proteome</keyword>
<organism evidence="2 3">
    <name type="scientific">Acanthosepion pharaonis</name>
    <name type="common">Pharaoh cuttlefish</name>
    <name type="synonym">Sepia pharaonis</name>
    <dbReference type="NCBI Taxonomy" id="158019"/>
    <lineage>
        <taxon>Eukaryota</taxon>
        <taxon>Metazoa</taxon>
        <taxon>Spiralia</taxon>
        <taxon>Lophotrochozoa</taxon>
        <taxon>Mollusca</taxon>
        <taxon>Cephalopoda</taxon>
        <taxon>Coleoidea</taxon>
        <taxon>Decapodiformes</taxon>
        <taxon>Sepiida</taxon>
        <taxon>Sepiina</taxon>
        <taxon>Sepiidae</taxon>
        <taxon>Acanthosepion</taxon>
    </lineage>
</organism>
<gene>
    <name evidence="2" type="ORF">SPHA_35387</name>
</gene>
<dbReference type="Proteomes" id="UP000597762">
    <property type="component" value="Unassembled WGS sequence"/>
</dbReference>
<dbReference type="AlphaFoldDB" id="A0A812CJP6"/>
<sequence>MLTTSIIHPSTRSGLTVVKAPTSIFFPPKGTSINMADSAPPTQATLKVDLPTYNTNLQTWFIQLDAIFQAIPITSEQLKFASVVEKLPADVASEVADILNDLPSDKPYEVLKQAILQRTGCSEERKFRELLTNVTLGSSKPSQLLRRMQTLLGANSMSEAVLKQMWLDKDTVQILPALTDNMDIQKLAAIADKISDTCPAHRNASVVPLNDPTPDINQQLQALDCEVKKLSLCLNEAQNTQSRSRSNSVNRYCVQRRRFTSRRP</sequence>
<evidence type="ECO:0000313" key="2">
    <source>
        <dbReference type="EMBL" id="CAE1266887.1"/>
    </source>
</evidence>
<name>A0A812CJP6_ACAPH</name>